<evidence type="ECO:0000313" key="2">
    <source>
        <dbReference type="Proteomes" id="UP000005741"/>
    </source>
</evidence>
<evidence type="ECO:0000313" key="1">
    <source>
        <dbReference type="EMBL" id="EHQ35918.1"/>
    </source>
</evidence>
<sequence length="167" mass="18273">MWARILEEFSDSPAQTIVVRYLLENGFGVSESGKIICNGIEIPATHIAKKTGTDRRVVDATAKRIIKSAAIKEIFLNMKVTPDLTAVADALGLTVITVYVNDAREKGIISSAVNIITKYGLAIRQIFVTDPLLSEEPRLVIIVDTAPPADLYADLKSLPQVRKIILE</sequence>
<proteinExistence type="predicted"/>
<keyword evidence="2" id="KW-1185">Reference proteome</keyword>
<dbReference type="AlphaFoldDB" id="H1YXR9"/>
<protein>
    <recommendedName>
        <fullName evidence="3">Regulator of amino acid metabolism, contains ACT domain protein</fullName>
    </recommendedName>
</protein>
<evidence type="ECO:0008006" key="3">
    <source>
        <dbReference type="Google" id="ProtNLM"/>
    </source>
</evidence>
<name>H1YXR9_9EURY</name>
<dbReference type="OrthoDB" id="30884at2157"/>
<reference evidence="1 2" key="1">
    <citation type="submission" date="2011-10" db="EMBL/GenBank/DDBJ databases">
        <title>The Improved High-Quality Draft genome of Methanoplanus limicola DSM 2279.</title>
        <authorList>
            <consortium name="US DOE Joint Genome Institute (JGI-PGF)"/>
            <person name="Lucas S."/>
            <person name="Copeland A."/>
            <person name="Lapidus A."/>
            <person name="Glavina del Rio T."/>
            <person name="Dalin E."/>
            <person name="Tice H."/>
            <person name="Bruce D."/>
            <person name="Goodwin L."/>
            <person name="Pitluck S."/>
            <person name="Peters L."/>
            <person name="Mikhailova N."/>
            <person name="Lu M."/>
            <person name="Kyrpides N."/>
            <person name="Mavromatis K."/>
            <person name="Ivanova N."/>
            <person name="Markowitz V."/>
            <person name="Cheng J.-F."/>
            <person name="Hugenholtz P."/>
            <person name="Woyke T."/>
            <person name="Wu D."/>
            <person name="Wirth R."/>
            <person name="Brambilla E.-M."/>
            <person name="Klenk H.-P."/>
            <person name="Eisen J.A."/>
        </authorList>
    </citation>
    <scope>NUCLEOTIDE SEQUENCE [LARGE SCALE GENOMIC DNA]</scope>
    <source>
        <strain evidence="1 2">DSM 2279</strain>
    </source>
</reference>
<dbReference type="InterPro" id="IPR014424">
    <property type="entry name" value="UCP004897_ACT"/>
</dbReference>
<dbReference type="Proteomes" id="UP000005741">
    <property type="component" value="Chromosome"/>
</dbReference>
<dbReference type="RefSeq" id="WP_004077917.1">
    <property type="nucleotide sequence ID" value="NZ_CM001436.1"/>
</dbReference>
<organism evidence="1 2">
    <name type="scientific">Methanoplanus limicola DSM 2279</name>
    <dbReference type="NCBI Taxonomy" id="937775"/>
    <lineage>
        <taxon>Archaea</taxon>
        <taxon>Methanobacteriati</taxon>
        <taxon>Methanobacteriota</taxon>
        <taxon>Stenosarchaea group</taxon>
        <taxon>Methanomicrobia</taxon>
        <taxon>Methanomicrobiales</taxon>
        <taxon>Methanomicrobiaceae</taxon>
        <taxon>Methanoplanus</taxon>
    </lineage>
</organism>
<dbReference type="EMBL" id="CM001436">
    <property type="protein sequence ID" value="EHQ35918.1"/>
    <property type="molecule type" value="Genomic_DNA"/>
</dbReference>
<dbReference type="HOGENOM" id="CLU_100860_0_0_2"/>
<dbReference type="InParanoid" id="H1YXR9"/>
<dbReference type="PIRSF" id="PIRSF004897">
    <property type="entry name" value="UCP004897_ACT"/>
    <property type="match status" value="1"/>
</dbReference>
<gene>
    <name evidence="1" type="ORF">Metlim_1817</name>
</gene>
<accession>H1YXR9</accession>
<dbReference type="STRING" id="937775.Metlim_1817"/>